<keyword evidence="2" id="KW-1185">Reference proteome</keyword>
<dbReference type="Proteomes" id="UP000295075">
    <property type="component" value="Unassembled WGS sequence"/>
</dbReference>
<dbReference type="RefSeq" id="WP_132403498.1">
    <property type="nucleotide sequence ID" value="NZ_SMKA01000016.1"/>
</dbReference>
<dbReference type="Gene3D" id="2.160.20.80">
    <property type="entry name" value="E3 ubiquitin-protein ligase SopA"/>
    <property type="match status" value="1"/>
</dbReference>
<reference evidence="1 2" key="1">
    <citation type="submission" date="2019-03" db="EMBL/GenBank/DDBJ databases">
        <title>Draft genome sequences of novel Actinobacteria.</title>
        <authorList>
            <person name="Sahin N."/>
            <person name="Ay H."/>
            <person name="Saygin H."/>
        </authorList>
    </citation>
    <scope>NUCLEOTIDE SEQUENCE [LARGE SCALE GENOMIC DNA]</scope>
    <source>
        <strain evidence="1 2">JCM 30547</strain>
    </source>
</reference>
<proteinExistence type="predicted"/>
<dbReference type="EMBL" id="SMKA01000016">
    <property type="protein sequence ID" value="TDC33166.1"/>
    <property type="molecule type" value="Genomic_DNA"/>
</dbReference>
<dbReference type="AlphaFoldDB" id="A0A4R4QCF8"/>
<dbReference type="SUPFAM" id="SSF141571">
    <property type="entry name" value="Pentapeptide repeat-like"/>
    <property type="match status" value="1"/>
</dbReference>
<comment type="caution">
    <text evidence="1">The sequence shown here is derived from an EMBL/GenBank/DDBJ whole genome shotgun (WGS) entry which is preliminary data.</text>
</comment>
<evidence type="ECO:0000313" key="2">
    <source>
        <dbReference type="Proteomes" id="UP000295075"/>
    </source>
</evidence>
<gene>
    <name evidence="1" type="ORF">E1261_06660</name>
</gene>
<organism evidence="1 2">
    <name type="scientific">Kribbella albertanoniae</name>
    <dbReference type="NCBI Taxonomy" id="1266829"/>
    <lineage>
        <taxon>Bacteria</taxon>
        <taxon>Bacillati</taxon>
        <taxon>Actinomycetota</taxon>
        <taxon>Actinomycetes</taxon>
        <taxon>Propionibacteriales</taxon>
        <taxon>Kribbellaceae</taxon>
        <taxon>Kribbella</taxon>
    </lineage>
</organism>
<accession>A0A4R4QCF8</accession>
<evidence type="ECO:0000313" key="1">
    <source>
        <dbReference type="EMBL" id="TDC33166.1"/>
    </source>
</evidence>
<sequence length="224" mass="25017">METEEYGLAKVLTPHIDDAELRNVDGLAGSGALADFTYGPRSLRYLAVEERRLLGGRVSQVEAERATFDQVALQSVVIERCVLASSDWMDCALSRVVFRNCKLLGANFVENKWANVVFQNCRIEFATFDSIQATAPIVFIDTRFKDVTFRRSDLPGGHMSRCTLDDVEFDGGTYTNFDFRGTDLSTVRGAGYLNGILIDPMQRQEVAEALVSELELHYPDRGSQ</sequence>
<protein>
    <recommendedName>
        <fullName evidence="3">Pentapeptide repeat-containing protein</fullName>
    </recommendedName>
</protein>
<dbReference type="OrthoDB" id="2579959at2"/>
<evidence type="ECO:0008006" key="3">
    <source>
        <dbReference type="Google" id="ProtNLM"/>
    </source>
</evidence>
<name>A0A4R4QCF8_9ACTN</name>